<dbReference type="EMBL" id="MAYH01000045">
    <property type="protein sequence ID" value="OCA69539.1"/>
    <property type="molecule type" value="Genomic_DNA"/>
</dbReference>
<protein>
    <submittedName>
        <fullName evidence="1">Uncharacterized protein</fullName>
    </submittedName>
</protein>
<name>A0A1B8ZD56_9FLAO</name>
<comment type="caution">
    <text evidence="1">The sequence shown here is derived from an EMBL/GenBank/DDBJ whole genome shotgun (WGS) entry which is preliminary data.</text>
</comment>
<reference evidence="1 2" key="1">
    <citation type="submission" date="2016-07" db="EMBL/GenBank/DDBJ databases">
        <authorList>
            <person name="Jeong J.-J."/>
            <person name="Kim D.W."/>
            <person name="Sang M.K."/>
            <person name="Choi I.-G."/>
            <person name="Kim K.D."/>
        </authorList>
    </citation>
    <scope>NUCLEOTIDE SEQUENCE [LARGE SCALE GENOMIC DNA]</scope>
    <source>
        <strain evidence="1 2">UTM-3</strain>
    </source>
</reference>
<sequence length="296" mass="34343">MKKIFVLLFLSFFFFGKSQKIELKAVTDSSQTFKGEIAGVPITIMLNYTGIVDCDQYQHYVDGWYYYDKYQKKIPLTGIYDFYGNLSLYNFGNKQKINSKIFKQQITSRQKIEKTNEIAQTLAPQESLIFEHSSSKENIISGHFQLNKKVHPAKLFTGNDMIYRYNNYLTLPNNKKINTYDIINKAGGNQLISYTSGSNANRILLYFEEVSNFNFCGMCGASDGEKGYRMLYFTKDWNYKNYEEYLTESCREGIFETQKVKTKDQNILQFKVPKSYSSPSYTLTVDTKNSSIVKSK</sequence>
<dbReference type="RefSeq" id="WP_065395723.1">
    <property type="nucleotide sequence ID" value="NZ_MAYH01000045.1"/>
</dbReference>
<dbReference type="Proteomes" id="UP000092651">
    <property type="component" value="Unassembled WGS sequence"/>
</dbReference>
<gene>
    <name evidence="1" type="ORF">BBI01_15505</name>
</gene>
<keyword evidence="2" id="KW-1185">Reference proteome</keyword>
<evidence type="ECO:0000313" key="2">
    <source>
        <dbReference type="Proteomes" id="UP000092651"/>
    </source>
</evidence>
<organism evidence="1 2">
    <name type="scientific">Chryseobacterium artocarpi</name>
    <dbReference type="NCBI Taxonomy" id="1414727"/>
    <lineage>
        <taxon>Bacteria</taxon>
        <taxon>Pseudomonadati</taxon>
        <taxon>Bacteroidota</taxon>
        <taxon>Flavobacteriia</taxon>
        <taxon>Flavobacteriales</taxon>
        <taxon>Weeksellaceae</taxon>
        <taxon>Chryseobacterium group</taxon>
        <taxon>Chryseobacterium</taxon>
    </lineage>
</organism>
<dbReference type="OrthoDB" id="5826911at2"/>
<evidence type="ECO:0000313" key="1">
    <source>
        <dbReference type="EMBL" id="OCA69539.1"/>
    </source>
</evidence>
<accession>A0A1B8ZD56</accession>
<proteinExistence type="predicted"/>
<dbReference type="AlphaFoldDB" id="A0A1B8ZD56"/>